<dbReference type="AlphaFoldDB" id="A0A561SDH7"/>
<comment type="caution">
    <text evidence="2">The sequence shown here is derived from an EMBL/GenBank/DDBJ whole genome shotgun (WGS) entry which is preliminary data.</text>
</comment>
<dbReference type="InterPro" id="IPR016040">
    <property type="entry name" value="NAD(P)-bd_dom"/>
</dbReference>
<dbReference type="InterPro" id="IPR036291">
    <property type="entry name" value="NAD(P)-bd_dom_sf"/>
</dbReference>
<dbReference type="Pfam" id="PF13460">
    <property type="entry name" value="NAD_binding_10"/>
    <property type="match status" value="1"/>
</dbReference>
<gene>
    <name evidence="2" type="ORF">FHX73_1651</name>
</gene>
<protein>
    <submittedName>
        <fullName evidence="2">Uncharacterized protein YbjT (DUF2867 family)</fullName>
    </submittedName>
</protein>
<dbReference type="InterPro" id="IPR051604">
    <property type="entry name" value="Ergot_Alk_Oxidoreductase"/>
</dbReference>
<keyword evidence="3" id="KW-1185">Reference proteome</keyword>
<accession>A0A561SDH7</accession>
<dbReference type="SUPFAM" id="SSF51735">
    <property type="entry name" value="NAD(P)-binding Rossmann-fold domains"/>
    <property type="match status" value="1"/>
</dbReference>
<sequence>MFVLGRHPSVMVMTTFLILGGTGKVGRRVARVLERDGHGARAVGRSTPLPFDWSAPATWTPALSGVDGVFVVGPGSATDWSPRLSALLETAARAGVRHAVLLSARGVEFLPDGNVARAEEAVRAGALPWTILRPTHFAQNFTEAMFAPVDGRITAPVGDAAEPFIDVEDIAEAAAHVLTSGTGVGETLSLSGPAAITFDQAAGILSEVAGRRVEFHDQDDTDHAAQLRAAGTPEEYIRWRLAMLGGIRRGSDAYLSDGIERLLGRAATDFRTWARREAAGPLGHGRLEG</sequence>
<dbReference type="PANTHER" id="PTHR43162:SF1">
    <property type="entry name" value="PRESTALK A DIFFERENTIATION PROTEIN A"/>
    <property type="match status" value="1"/>
</dbReference>
<dbReference type="PANTHER" id="PTHR43162">
    <property type="match status" value="1"/>
</dbReference>
<proteinExistence type="predicted"/>
<dbReference type="Proteomes" id="UP000317940">
    <property type="component" value="Unassembled WGS sequence"/>
</dbReference>
<organism evidence="2 3">
    <name type="scientific">Kitasatospora viridis</name>
    <dbReference type="NCBI Taxonomy" id="281105"/>
    <lineage>
        <taxon>Bacteria</taxon>
        <taxon>Bacillati</taxon>
        <taxon>Actinomycetota</taxon>
        <taxon>Actinomycetes</taxon>
        <taxon>Kitasatosporales</taxon>
        <taxon>Streptomycetaceae</taxon>
        <taxon>Kitasatospora</taxon>
    </lineage>
</organism>
<reference evidence="2 3" key="1">
    <citation type="submission" date="2019-06" db="EMBL/GenBank/DDBJ databases">
        <title>Sequencing the genomes of 1000 actinobacteria strains.</title>
        <authorList>
            <person name="Klenk H.-P."/>
        </authorList>
    </citation>
    <scope>NUCLEOTIDE SEQUENCE [LARGE SCALE GENOMIC DNA]</scope>
    <source>
        <strain evidence="2 3">DSM 44826</strain>
    </source>
</reference>
<dbReference type="Gene3D" id="3.90.25.10">
    <property type="entry name" value="UDP-galactose 4-epimerase, domain 1"/>
    <property type="match status" value="1"/>
</dbReference>
<evidence type="ECO:0000259" key="1">
    <source>
        <dbReference type="Pfam" id="PF13460"/>
    </source>
</evidence>
<evidence type="ECO:0000313" key="2">
    <source>
        <dbReference type="EMBL" id="TWF72900.1"/>
    </source>
</evidence>
<dbReference type="Gene3D" id="3.40.50.720">
    <property type="entry name" value="NAD(P)-binding Rossmann-like Domain"/>
    <property type="match status" value="1"/>
</dbReference>
<dbReference type="RefSeq" id="WP_246214178.1">
    <property type="nucleotide sequence ID" value="NZ_BAAAMZ010000035.1"/>
</dbReference>
<dbReference type="EMBL" id="VIWT01000006">
    <property type="protein sequence ID" value="TWF72900.1"/>
    <property type="molecule type" value="Genomic_DNA"/>
</dbReference>
<feature type="domain" description="NAD(P)-binding" evidence="1">
    <location>
        <begin position="20"/>
        <end position="179"/>
    </location>
</feature>
<name>A0A561SDH7_9ACTN</name>
<evidence type="ECO:0000313" key="3">
    <source>
        <dbReference type="Proteomes" id="UP000317940"/>
    </source>
</evidence>